<dbReference type="SMART" id="SM00761">
    <property type="entry name" value="HDAC_interact"/>
    <property type="match status" value="1"/>
</dbReference>
<dbReference type="SUPFAM" id="SSF47762">
    <property type="entry name" value="PAH2 domain"/>
    <property type="match status" value="1"/>
</dbReference>
<comment type="subcellular location">
    <subcellularLocation>
        <location evidence="1 4">Nucleus</location>
    </subcellularLocation>
</comment>
<dbReference type="InterPro" id="IPR036600">
    <property type="entry name" value="PAH_sf"/>
</dbReference>
<reference evidence="8 9" key="1">
    <citation type="journal article" date="2023" name="G3 (Bethesda)">
        <title>A chromosome-length genome assembly and annotation of blackberry (Rubus argutus, cv. 'Hillquist').</title>
        <authorList>
            <person name="Bruna T."/>
            <person name="Aryal R."/>
            <person name="Dudchenko O."/>
            <person name="Sargent D.J."/>
            <person name="Mead D."/>
            <person name="Buti M."/>
            <person name="Cavallini A."/>
            <person name="Hytonen T."/>
            <person name="Andres J."/>
            <person name="Pham M."/>
            <person name="Weisz D."/>
            <person name="Mascagni F."/>
            <person name="Usai G."/>
            <person name="Natali L."/>
            <person name="Bassil N."/>
            <person name="Fernandez G.E."/>
            <person name="Lomsadze A."/>
            <person name="Armour M."/>
            <person name="Olukolu B."/>
            <person name="Poorten T."/>
            <person name="Britton C."/>
            <person name="Davik J."/>
            <person name="Ashrafi H."/>
            <person name="Aiden E.L."/>
            <person name="Borodovsky M."/>
            <person name="Worthington M."/>
        </authorList>
    </citation>
    <scope>NUCLEOTIDE SEQUENCE [LARGE SCALE GENOMIC DNA]</scope>
    <source>
        <strain evidence="8">PI 553951</strain>
    </source>
</reference>
<evidence type="ECO:0000259" key="7">
    <source>
        <dbReference type="SMART" id="SM00761"/>
    </source>
</evidence>
<feature type="region of interest" description="Disordered" evidence="6">
    <location>
        <begin position="1"/>
        <end position="22"/>
    </location>
</feature>
<evidence type="ECO:0000256" key="5">
    <source>
        <dbReference type="SAM" id="Coils"/>
    </source>
</evidence>
<dbReference type="GO" id="GO:0003714">
    <property type="term" value="F:transcription corepressor activity"/>
    <property type="evidence" value="ECO:0007669"/>
    <property type="project" value="InterPro"/>
</dbReference>
<sequence length="464" mass="53346">MVPLQHEKEYSAEPRMRKEMRAEEEKSSNALLLEKRCHKFLNLLRNSSIPWYIQFQNLMKDFKAENIDVASLRGKVQELLQGRPDLIAGFNAFLPEGYKITIASPPPPKSPLPREKIVCRKRKRDDDSDGGVDAEPKDSKIRKDTRFVNKAKEGDEATIPPPPSPPRVKEVLSGKREWDDDSTTGDDAGSIDSKLRKVIDFVNKVAKRFRKDNDEGGGDHNACQSTTEEYFNTFLDMISKRNKSSPITEEEEHQIYKLVATFLKGYPDLIDEFTHLLTTVPSLSSMIDFSNCKTCTPSYRLWPENFPIPAANRRSELASQVLNDRWVCVPSATSDDSGDVGHIILKSQHELNLLQCEEDAYEHDMLEESVHSASENIKVLLDKIKNVNRPSKIHIKKYLTEMNLRCIERLYGERGVEMIDVLRNDFQVALPVISNRLEQKKQELKQERSNLKKRWDRLYKRGVC</sequence>
<feature type="domain" description="Histone deacetylase interacting" evidence="7">
    <location>
        <begin position="291"/>
        <end position="394"/>
    </location>
</feature>
<evidence type="ECO:0000313" key="9">
    <source>
        <dbReference type="Proteomes" id="UP001457282"/>
    </source>
</evidence>
<evidence type="ECO:0000313" key="8">
    <source>
        <dbReference type="EMBL" id="KAK9936020.1"/>
    </source>
</evidence>
<feature type="region of interest" description="Disordered" evidence="6">
    <location>
        <begin position="102"/>
        <end position="190"/>
    </location>
</feature>
<proteinExistence type="predicted"/>
<feature type="compositionally biased region" description="Basic and acidic residues" evidence="6">
    <location>
        <begin position="134"/>
        <end position="155"/>
    </location>
</feature>
<dbReference type="EMBL" id="JBEDUW010000003">
    <property type="protein sequence ID" value="KAK9936020.1"/>
    <property type="molecule type" value="Genomic_DNA"/>
</dbReference>
<gene>
    <name evidence="8" type="ORF">M0R45_012885</name>
</gene>
<comment type="caution">
    <text evidence="8">The sequence shown here is derived from an EMBL/GenBank/DDBJ whole genome shotgun (WGS) entry which is preliminary data.</text>
</comment>
<dbReference type="GO" id="GO:0000785">
    <property type="term" value="C:chromatin"/>
    <property type="evidence" value="ECO:0007669"/>
    <property type="project" value="TreeGrafter"/>
</dbReference>
<organism evidence="8 9">
    <name type="scientific">Rubus argutus</name>
    <name type="common">Southern blackberry</name>
    <dbReference type="NCBI Taxonomy" id="59490"/>
    <lineage>
        <taxon>Eukaryota</taxon>
        <taxon>Viridiplantae</taxon>
        <taxon>Streptophyta</taxon>
        <taxon>Embryophyta</taxon>
        <taxon>Tracheophyta</taxon>
        <taxon>Spermatophyta</taxon>
        <taxon>Magnoliopsida</taxon>
        <taxon>eudicotyledons</taxon>
        <taxon>Gunneridae</taxon>
        <taxon>Pentapetalae</taxon>
        <taxon>rosids</taxon>
        <taxon>fabids</taxon>
        <taxon>Rosales</taxon>
        <taxon>Rosaceae</taxon>
        <taxon>Rosoideae</taxon>
        <taxon>Rosoideae incertae sedis</taxon>
        <taxon>Rubus</taxon>
    </lineage>
</organism>
<evidence type="ECO:0000256" key="6">
    <source>
        <dbReference type="SAM" id="MobiDB-lite"/>
    </source>
</evidence>
<keyword evidence="2" id="KW-0678">Repressor</keyword>
<dbReference type="GO" id="GO:0000118">
    <property type="term" value="C:histone deacetylase complex"/>
    <property type="evidence" value="ECO:0007669"/>
    <property type="project" value="TreeGrafter"/>
</dbReference>
<dbReference type="Gene3D" id="1.20.1160.11">
    <property type="entry name" value="Paired amphipathic helix"/>
    <property type="match status" value="2"/>
</dbReference>
<keyword evidence="3 4" id="KW-0539">Nucleus</keyword>
<keyword evidence="5" id="KW-0175">Coiled coil</keyword>
<evidence type="ECO:0000256" key="1">
    <source>
        <dbReference type="ARBA" id="ARBA00004123"/>
    </source>
</evidence>
<feature type="coiled-coil region" evidence="5">
    <location>
        <begin position="430"/>
        <end position="461"/>
    </location>
</feature>
<dbReference type="PANTHER" id="PTHR12346">
    <property type="entry name" value="SIN3B-RELATED"/>
    <property type="match status" value="1"/>
</dbReference>
<dbReference type="InterPro" id="IPR013194">
    <property type="entry name" value="HDAC_interact_dom"/>
</dbReference>
<dbReference type="Proteomes" id="UP001457282">
    <property type="component" value="Unassembled WGS sequence"/>
</dbReference>
<dbReference type="InterPro" id="IPR039774">
    <property type="entry name" value="Sin3-like"/>
</dbReference>
<dbReference type="Pfam" id="PF08295">
    <property type="entry name" value="Sin3_corepress"/>
    <property type="match status" value="1"/>
</dbReference>
<dbReference type="Pfam" id="PF02671">
    <property type="entry name" value="PAH"/>
    <property type="match status" value="2"/>
</dbReference>
<feature type="compositionally biased region" description="Basic and acidic residues" evidence="6">
    <location>
        <begin position="167"/>
        <end position="178"/>
    </location>
</feature>
<dbReference type="GO" id="GO:0000122">
    <property type="term" value="P:negative regulation of transcription by RNA polymerase II"/>
    <property type="evidence" value="ECO:0007669"/>
    <property type="project" value="TreeGrafter"/>
</dbReference>
<accession>A0AAW1XGS2</accession>
<dbReference type="AlphaFoldDB" id="A0AAW1XGS2"/>
<dbReference type="InterPro" id="IPR003822">
    <property type="entry name" value="PAH"/>
</dbReference>
<dbReference type="PROSITE" id="PS51477">
    <property type="entry name" value="PAH"/>
    <property type="match status" value="1"/>
</dbReference>
<evidence type="ECO:0000256" key="3">
    <source>
        <dbReference type="ARBA" id="ARBA00023242"/>
    </source>
</evidence>
<evidence type="ECO:0000256" key="4">
    <source>
        <dbReference type="PROSITE-ProRule" id="PRU00810"/>
    </source>
</evidence>
<evidence type="ECO:0000256" key="2">
    <source>
        <dbReference type="ARBA" id="ARBA00022491"/>
    </source>
</evidence>
<name>A0AAW1XGS2_RUBAR</name>
<dbReference type="PANTHER" id="PTHR12346:SF0">
    <property type="entry name" value="SIN3A, ISOFORM G"/>
    <property type="match status" value="1"/>
</dbReference>
<protein>
    <recommendedName>
        <fullName evidence="7">Histone deacetylase interacting domain-containing protein</fullName>
    </recommendedName>
</protein>
<keyword evidence="9" id="KW-1185">Reference proteome</keyword>